<dbReference type="AlphaFoldDB" id="A0A518G163"/>
<evidence type="ECO:0008006" key="4">
    <source>
        <dbReference type="Google" id="ProtNLM"/>
    </source>
</evidence>
<dbReference type="OrthoDB" id="233892at2"/>
<accession>A0A518G163</accession>
<name>A0A518G163_9BACT</name>
<keyword evidence="1" id="KW-0732">Signal</keyword>
<evidence type="ECO:0000313" key="3">
    <source>
        <dbReference type="Proteomes" id="UP000318017"/>
    </source>
</evidence>
<sequence length="458" mass="50343" precursor="true">MRPLILLAASILGLLSCELESAAGTESSFRIATFSADITVPIGHRSMGIIPKKTDRLLDPLYAHGLVLLSDALPVVIVALDYCEVRNGAYQEWRQALATAAGTTVPRVLVCSLHQHDAPVVDTQAEEFLSSVGLGGEMCDVEFHRATVTRVAQALQDSLETAVTVTHFGIGQAKVEKIASTRRVVRSDGRVNYDRGSNSGSNPIYQEAAEGDIDPWLKTLSFWNGDEAVVALSSYAVHPMSYYGRGEISADFVGMARDRRQRDDFSVKQIYVSGCSGDVTAGKYNDGSPSNRPVLADRLYQGMRRAWEETVRVPLKQFEFRHTPLELEFHEGEEFTEQAMLQVLRDPAADISERILAAMGLSSLSRIQAGHTIDFPCLDFGEAQVLLFPGEAFVGYQLLAQKIGHSSFVQCIGYGECWPGYIPTRAAFEEEFGHGWRWVAPGAEARIQAVLEDLLLPE</sequence>
<feature type="signal peptide" evidence="1">
    <location>
        <begin position="1"/>
        <end position="22"/>
    </location>
</feature>
<protein>
    <recommendedName>
        <fullName evidence="4">Neutral/alkaline non-lysosomal ceramidase</fullName>
    </recommendedName>
</protein>
<dbReference type="RefSeq" id="WP_145073743.1">
    <property type="nucleotide sequence ID" value="NZ_CP036298.1"/>
</dbReference>
<dbReference type="EMBL" id="CP036298">
    <property type="protein sequence ID" value="QDV22337.1"/>
    <property type="molecule type" value="Genomic_DNA"/>
</dbReference>
<organism evidence="2 3">
    <name type="scientific">Aureliella helgolandensis</name>
    <dbReference type="NCBI Taxonomy" id="2527968"/>
    <lineage>
        <taxon>Bacteria</taxon>
        <taxon>Pseudomonadati</taxon>
        <taxon>Planctomycetota</taxon>
        <taxon>Planctomycetia</taxon>
        <taxon>Pirellulales</taxon>
        <taxon>Pirellulaceae</taxon>
        <taxon>Aureliella</taxon>
    </lineage>
</organism>
<feature type="chain" id="PRO_5022179966" description="Neutral/alkaline non-lysosomal ceramidase" evidence="1">
    <location>
        <begin position="23"/>
        <end position="458"/>
    </location>
</feature>
<dbReference type="Proteomes" id="UP000318017">
    <property type="component" value="Chromosome"/>
</dbReference>
<reference evidence="2 3" key="1">
    <citation type="submission" date="2019-02" db="EMBL/GenBank/DDBJ databases">
        <title>Deep-cultivation of Planctomycetes and their phenomic and genomic characterization uncovers novel biology.</title>
        <authorList>
            <person name="Wiegand S."/>
            <person name="Jogler M."/>
            <person name="Boedeker C."/>
            <person name="Pinto D."/>
            <person name="Vollmers J."/>
            <person name="Rivas-Marin E."/>
            <person name="Kohn T."/>
            <person name="Peeters S.H."/>
            <person name="Heuer A."/>
            <person name="Rast P."/>
            <person name="Oberbeckmann S."/>
            <person name="Bunk B."/>
            <person name="Jeske O."/>
            <person name="Meyerdierks A."/>
            <person name="Storesund J.E."/>
            <person name="Kallscheuer N."/>
            <person name="Luecker S."/>
            <person name="Lage O.M."/>
            <person name="Pohl T."/>
            <person name="Merkel B.J."/>
            <person name="Hornburger P."/>
            <person name="Mueller R.-W."/>
            <person name="Bruemmer F."/>
            <person name="Labrenz M."/>
            <person name="Spormann A.M."/>
            <person name="Op den Camp H."/>
            <person name="Overmann J."/>
            <person name="Amann R."/>
            <person name="Jetten M.S.M."/>
            <person name="Mascher T."/>
            <person name="Medema M.H."/>
            <person name="Devos D.P."/>
            <person name="Kaster A.-K."/>
            <person name="Ovreas L."/>
            <person name="Rohde M."/>
            <person name="Galperin M.Y."/>
            <person name="Jogler C."/>
        </authorList>
    </citation>
    <scope>NUCLEOTIDE SEQUENCE [LARGE SCALE GENOMIC DNA]</scope>
    <source>
        <strain evidence="2 3">Q31a</strain>
    </source>
</reference>
<gene>
    <name evidence="2" type="ORF">Q31a_06210</name>
</gene>
<dbReference type="KEGG" id="ahel:Q31a_06210"/>
<dbReference type="PROSITE" id="PS51257">
    <property type="entry name" value="PROKAR_LIPOPROTEIN"/>
    <property type="match status" value="1"/>
</dbReference>
<proteinExistence type="predicted"/>
<evidence type="ECO:0000313" key="2">
    <source>
        <dbReference type="EMBL" id="QDV22337.1"/>
    </source>
</evidence>
<evidence type="ECO:0000256" key="1">
    <source>
        <dbReference type="SAM" id="SignalP"/>
    </source>
</evidence>
<keyword evidence="3" id="KW-1185">Reference proteome</keyword>